<name>A0A7D8YRX5_9HELO</name>
<evidence type="ECO:0000256" key="2">
    <source>
        <dbReference type="SAM" id="SignalP"/>
    </source>
</evidence>
<dbReference type="AlphaFoldDB" id="A0A7D8YRX5"/>
<evidence type="ECO:0000313" key="3">
    <source>
        <dbReference type="EMBL" id="TVY52425.1"/>
    </source>
</evidence>
<keyword evidence="1" id="KW-0812">Transmembrane</keyword>
<organism evidence="3 4">
    <name type="scientific">Lachnellula cervina</name>
    <dbReference type="NCBI Taxonomy" id="1316786"/>
    <lineage>
        <taxon>Eukaryota</taxon>
        <taxon>Fungi</taxon>
        <taxon>Dikarya</taxon>
        <taxon>Ascomycota</taxon>
        <taxon>Pezizomycotina</taxon>
        <taxon>Leotiomycetes</taxon>
        <taxon>Helotiales</taxon>
        <taxon>Lachnaceae</taxon>
        <taxon>Lachnellula</taxon>
    </lineage>
</organism>
<keyword evidence="4" id="KW-1185">Reference proteome</keyword>
<sequence>MAPNLLSHGALSQYALLLPLLCATIQGQPLKPRFVPIPPSTYVHGAKIATKLIILIVITVTVATIVAALTCYCCCKRRKTRARRRKLEKERRESKQLRPRINGRNAKFFAPGLVDIELDKWKRPHVEVNEVRRPGKAWLGSQWARRFH</sequence>
<protein>
    <submittedName>
        <fullName evidence="3">Uncharacterized protein</fullName>
    </submittedName>
</protein>
<dbReference type="Proteomes" id="UP000481288">
    <property type="component" value="Unassembled WGS sequence"/>
</dbReference>
<comment type="caution">
    <text evidence="3">The sequence shown here is derived from an EMBL/GenBank/DDBJ whole genome shotgun (WGS) entry which is preliminary data.</text>
</comment>
<feature type="chain" id="PRO_5029011184" evidence="2">
    <location>
        <begin position="28"/>
        <end position="148"/>
    </location>
</feature>
<accession>A0A7D8YRX5</accession>
<evidence type="ECO:0000313" key="4">
    <source>
        <dbReference type="Proteomes" id="UP000481288"/>
    </source>
</evidence>
<dbReference type="EMBL" id="QGMG01000613">
    <property type="protein sequence ID" value="TVY52425.1"/>
    <property type="molecule type" value="Genomic_DNA"/>
</dbReference>
<reference evidence="3 4" key="1">
    <citation type="submission" date="2018-05" db="EMBL/GenBank/DDBJ databases">
        <title>Whole genome sequencing for identification of molecular markers to develop diagnostic detection tools for the regulated plant pathogen Lachnellula willkommii.</title>
        <authorList>
            <person name="Giroux E."/>
            <person name="Bilodeau G."/>
        </authorList>
    </citation>
    <scope>NUCLEOTIDE SEQUENCE [LARGE SCALE GENOMIC DNA]</scope>
    <source>
        <strain evidence="3 4">CBS 625.97</strain>
    </source>
</reference>
<dbReference type="OrthoDB" id="3552531at2759"/>
<keyword evidence="1" id="KW-0472">Membrane</keyword>
<proteinExistence type="predicted"/>
<gene>
    <name evidence="3" type="ORF">LCER1_G005161</name>
</gene>
<feature type="signal peptide" evidence="2">
    <location>
        <begin position="1"/>
        <end position="27"/>
    </location>
</feature>
<evidence type="ECO:0000256" key="1">
    <source>
        <dbReference type="SAM" id="Phobius"/>
    </source>
</evidence>
<keyword evidence="2" id="KW-0732">Signal</keyword>
<feature type="transmembrane region" description="Helical" evidence="1">
    <location>
        <begin position="51"/>
        <end position="75"/>
    </location>
</feature>
<keyword evidence="1" id="KW-1133">Transmembrane helix</keyword>